<dbReference type="InterPro" id="IPR008969">
    <property type="entry name" value="CarboxyPept-like_regulatory"/>
</dbReference>
<proteinExistence type="predicted"/>
<organism evidence="2 3">
    <name type="scientific">Bizionia arctica</name>
    <dbReference type="NCBI Taxonomy" id="1495645"/>
    <lineage>
        <taxon>Bacteria</taxon>
        <taxon>Pseudomonadati</taxon>
        <taxon>Bacteroidota</taxon>
        <taxon>Flavobacteriia</taxon>
        <taxon>Flavobacteriales</taxon>
        <taxon>Flavobacteriaceae</taxon>
        <taxon>Bizionia</taxon>
    </lineage>
</organism>
<evidence type="ECO:0000256" key="1">
    <source>
        <dbReference type="SAM" id="SignalP"/>
    </source>
</evidence>
<evidence type="ECO:0000313" key="2">
    <source>
        <dbReference type="EMBL" id="GGG59695.1"/>
    </source>
</evidence>
<dbReference type="Pfam" id="PF13715">
    <property type="entry name" value="CarbopepD_reg_2"/>
    <property type="match status" value="1"/>
</dbReference>
<keyword evidence="3" id="KW-1185">Reference proteome</keyword>
<protein>
    <submittedName>
        <fullName evidence="2">Membrane protein</fullName>
    </submittedName>
</protein>
<dbReference type="AlphaFoldDB" id="A0A917GXU9"/>
<dbReference type="SUPFAM" id="SSF49464">
    <property type="entry name" value="Carboxypeptidase regulatory domain-like"/>
    <property type="match status" value="1"/>
</dbReference>
<sequence>MKKLLLLFTFIIGTSFMFGQEMTTVKGVVINATEGVPLESVNIVNLNQVKGTITNSRGEFEIKAKATDTLHFSYLGFKSIRVRVTNDWIKYGSSTIELTELAFALEEIVVTEFKLTGFLEVDIKQVPINTNYRYNISGLQTGYEAGGSSSNAVTRVLGAVFNPADFLYSMFGKQPNEMRKLKQMKQDDEIRTLLANRFDREMLTALLQVDRADLDEIIRQCNYSKSFIETANDLQILDAISECYEEYRILSRSKNKGRL</sequence>
<feature type="signal peptide" evidence="1">
    <location>
        <begin position="1"/>
        <end position="19"/>
    </location>
</feature>
<reference evidence="2" key="1">
    <citation type="journal article" date="2014" name="Int. J. Syst. Evol. Microbiol.">
        <title>Complete genome sequence of Corynebacterium casei LMG S-19264T (=DSM 44701T), isolated from a smear-ripened cheese.</title>
        <authorList>
            <consortium name="US DOE Joint Genome Institute (JGI-PGF)"/>
            <person name="Walter F."/>
            <person name="Albersmeier A."/>
            <person name="Kalinowski J."/>
            <person name="Ruckert C."/>
        </authorList>
    </citation>
    <scope>NUCLEOTIDE SEQUENCE</scope>
    <source>
        <strain evidence="2">CGMCC 1.12751</strain>
    </source>
</reference>
<evidence type="ECO:0000313" key="3">
    <source>
        <dbReference type="Proteomes" id="UP000625976"/>
    </source>
</evidence>
<name>A0A917GXU9_9FLAO</name>
<comment type="caution">
    <text evidence="2">The sequence shown here is derived from an EMBL/GenBank/DDBJ whole genome shotgun (WGS) entry which is preliminary data.</text>
</comment>
<keyword evidence="1" id="KW-0732">Signal</keyword>
<reference evidence="2" key="2">
    <citation type="submission" date="2020-09" db="EMBL/GenBank/DDBJ databases">
        <authorList>
            <person name="Sun Q."/>
            <person name="Zhou Y."/>
        </authorList>
    </citation>
    <scope>NUCLEOTIDE SEQUENCE</scope>
    <source>
        <strain evidence="2">CGMCC 1.12751</strain>
    </source>
</reference>
<feature type="chain" id="PRO_5037792742" evidence="1">
    <location>
        <begin position="20"/>
        <end position="259"/>
    </location>
</feature>
<gene>
    <name evidence="2" type="ORF">GCM10010976_33080</name>
</gene>
<accession>A0A917GXU9</accession>
<dbReference type="RefSeq" id="WP_188466898.1">
    <property type="nucleotide sequence ID" value="NZ_BMFQ01000004.1"/>
</dbReference>
<dbReference type="Proteomes" id="UP000625976">
    <property type="component" value="Unassembled WGS sequence"/>
</dbReference>
<dbReference type="EMBL" id="BMFQ01000004">
    <property type="protein sequence ID" value="GGG59695.1"/>
    <property type="molecule type" value="Genomic_DNA"/>
</dbReference>